<name>A0A367YR41_9ACTN</name>
<dbReference type="AlphaFoldDB" id="A0A367YR41"/>
<proteinExistence type="predicted"/>
<accession>A0A367YR41</accession>
<sequence>MSQPLLFDVGPLARHMVLPNMSLACGRDLLATCDAADKAGRTESVLSTSSADTTCPACLAEPIRDLIRWMQTDVKTRGPRPGSGLLPPCQDVSVAGRRRTKAEAAA</sequence>
<dbReference type="RefSeq" id="WP_114127855.1">
    <property type="nucleotide sequence ID" value="NZ_QOUI01000012.1"/>
</dbReference>
<evidence type="ECO:0000256" key="1">
    <source>
        <dbReference type="SAM" id="MobiDB-lite"/>
    </source>
</evidence>
<evidence type="ECO:0000313" key="2">
    <source>
        <dbReference type="EMBL" id="RCK68294.1"/>
    </source>
</evidence>
<dbReference type="EMBL" id="QOUI01000012">
    <property type="protein sequence ID" value="RCK68294.1"/>
    <property type="molecule type" value="Genomic_DNA"/>
</dbReference>
<feature type="region of interest" description="Disordered" evidence="1">
    <location>
        <begin position="74"/>
        <end position="106"/>
    </location>
</feature>
<reference evidence="2 3" key="1">
    <citation type="submission" date="2018-07" db="EMBL/GenBank/DDBJ databases">
        <title>Desertimonas flava gen. nov. sp. nov.</title>
        <authorList>
            <person name="Liu S."/>
        </authorList>
    </citation>
    <scope>NUCLEOTIDE SEQUENCE [LARGE SCALE GENOMIC DNA]</scope>
    <source>
        <strain evidence="2 3">16Sb5-5</strain>
    </source>
</reference>
<evidence type="ECO:0000313" key="3">
    <source>
        <dbReference type="Proteomes" id="UP000252770"/>
    </source>
</evidence>
<feature type="compositionally biased region" description="Low complexity" evidence="1">
    <location>
        <begin position="79"/>
        <end position="88"/>
    </location>
</feature>
<organism evidence="2 3">
    <name type="scientific">Desertihabitans brevis</name>
    <dbReference type="NCBI Taxonomy" id="2268447"/>
    <lineage>
        <taxon>Bacteria</taxon>
        <taxon>Bacillati</taxon>
        <taxon>Actinomycetota</taxon>
        <taxon>Actinomycetes</taxon>
        <taxon>Propionibacteriales</taxon>
        <taxon>Propionibacteriaceae</taxon>
        <taxon>Desertihabitans</taxon>
    </lineage>
</organism>
<comment type="caution">
    <text evidence="2">The sequence shown here is derived from an EMBL/GenBank/DDBJ whole genome shotgun (WGS) entry which is preliminary data.</text>
</comment>
<dbReference type="Proteomes" id="UP000252770">
    <property type="component" value="Unassembled WGS sequence"/>
</dbReference>
<protein>
    <submittedName>
        <fullName evidence="2">Uncharacterized protein</fullName>
    </submittedName>
</protein>
<gene>
    <name evidence="2" type="ORF">DT076_16740</name>
</gene>
<keyword evidence="3" id="KW-1185">Reference proteome</keyword>